<organism evidence="1 2">
    <name type="scientific">Rhodocollybia butyracea</name>
    <dbReference type="NCBI Taxonomy" id="206335"/>
    <lineage>
        <taxon>Eukaryota</taxon>
        <taxon>Fungi</taxon>
        <taxon>Dikarya</taxon>
        <taxon>Basidiomycota</taxon>
        <taxon>Agaricomycotina</taxon>
        <taxon>Agaricomycetes</taxon>
        <taxon>Agaricomycetidae</taxon>
        <taxon>Agaricales</taxon>
        <taxon>Marasmiineae</taxon>
        <taxon>Omphalotaceae</taxon>
        <taxon>Rhodocollybia</taxon>
    </lineage>
</organism>
<dbReference type="AlphaFoldDB" id="A0A9P5U9N4"/>
<comment type="caution">
    <text evidence="1">The sequence shown here is derived from an EMBL/GenBank/DDBJ whole genome shotgun (WGS) entry which is preliminary data.</text>
</comment>
<dbReference type="Proteomes" id="UP000772434">
    <property type="component" value="Unassembled WGS sequence"/>
</dbReference>
<sequence>MHGSLQSSSSKPFQLRHFRGEQVLSLSHSVTSSDFLHFTTTAGLRTSEDGYAHSSCNPMLEVLFLRLGNKHTRAPWSGFAIVSLCRRTSNQPEGIAVALSPEA</sequence>
<proteinExistence type="predicted"/>
<gene>
    <name evidence="1" type="ORF">BDP27DRAFT_1362781</name>
</gene>
<dbReference type="EMBL" id="JADNRY010000043">
    <property type="protein sequence ID" value="KAF9070203.1"/>
    <property type="molecule type" value="Genomic_DNA"/>
</dbReference>
<name>A0A9P5U9N4_9AGAR</name>
<reference evidence="1" key="1">
    <citation type="submission" date="2020-11" db="EMBL/GenBank/DDBJ databases">
        <authorList>
            <consortium name="DOE Joint Genome Institute"/>
            <person name="Ahrendt S."/>
            <person name="Riley R."/>
            <person name="Andreopoulos W."/>
            <person name="Labutti K."/>
            <person name="Pangilinan J."/>
            <person name="Ruiz-Duenas F.J."/>
            <person name="Barrasa J.M."/>
            <person name="Sanchez-Garcia M."/>
            <person name="Camarero S."/>
            <person name="Miyauchi S."/>
            <person name="Serrano A."/>
            <person name="Linde D."/>
            <person name="Babiker R."/>
            <person name="Drula E."/>
            <person name="Ayuso-Fernandez I."/>
            <person name="Pacheco R."/>
            <person name="Padilla G."/>
            <person name="Ferreira P."/>
            <person name="Barriuso J."/>
            <person name="Kellner H."/>
            <person name="Castanera R."/>
            <person name="Alfaro M."/>
            <person name="Ramirez L."/>
            <person name="Pisabarro A.G."/>
            <person name="Kuo A."/>
            <person name="Tritt A."/>
            <person name="Lipzen A."/>
            <person name="He G."/>
            <person name="Yan M."/>
            <person name="Ng V."/>
            <person name="Cullen D."/>
            <person name="Martin F."/>
            <person name="Rosso M.-N."/>
            <person name="Henrissat B."/>
            <person name="Hibbett D."/>
            <person name="Martinez A.T."/>
            <person name="Grigoriev I.V."/>
        </authorList>
    </citation>
    <scope>NUCLEOTIDE SEQUENCE</scope>
    <source>
        <strain evidence="1">AH 40177</strain>
    </source>
</reference>
<keyword evidence="2" id="KW-1185">Reference proteome</keyword>
<accession>A0A9P5U9N4</accession>
<evidence type="ECO:0000313" key="2">
    <source>
        <dbReference type="Proteomes" id="UP000772434"/>
    </source>
</evidence>
<evidence type="ECO:0000313" key="1">
    <source>
        <dbReference type="EMBL" id="KAF9070203.1"/>
    </source>
</evidence>
<protein>
    <submittedName>
        <fullName evidence="1">Uncharacterized protein</fullName>
    </submittedName>
</protein>